<name>A0AAE1REA9_9SOLA</name>
<reference evidence="1" key="1">
    <citation type="submission" date="2023-12" db="EMBL/GenBank/DDBJ databases">
        <title>Genome assembly of Anisodus tanguticus.</title>
        <authorList>
            <person name="Wang Y.-J."/>
        </authorList>
    </citation>
    <scope>NUCLEOTIDE SEQUENCE</scope>
    <source>
        <strain evidence="1">KB-2021</strain>
        <tissue evidence="1">Leaf</tissue>
    </source>
</reference>
<sequence>MFYLGNFSNNFPDFFLVNALNVLNMHCLSLDVHRISHLRLDVTFATKGPLLRPHQKPATIVCTKTSITSPYDRAEVLFKGFEVSVAYIHSLGGTSSPRIHHVSK</sequence>
<protein>
    <submittedName>
        <fullName evidence="1">Uncharacterized protein</fullName>
    </submittedName>
</protein>
<keyword evidence="2" id="KW-1185">Reference proteome</keyword>
<gene>
    <name evidence="1" type="ORF">RND71_031982</name>
</gene>
<organism evidence="1 2">
    <name type="scientific">Anisodus tanguticus</name>
    <dbReference type="NCBI Taxonomy" id="243964"/>
    <lineage>
        <taxon>Eukaryota</taxon>
        <taxon>Viridiplantae</taxon>
        <taxon>Streptophyta</taxon>
        <taxon>Embryophyta</taxon>
        <taxon>Tracheophyta</taxon>
        <taxon>Spermatophyta</taxon>
        <taxon>Magnoliopsida</taxon>
        <taxon>eudicotyledons</taxon>
        <taxon>Gunneridae</taxon>
        <taxon>Pentapetalae</taxon>
        <taxon>asterids</taxon>
        <taxon>lamiids</taxon>
        <taxon>Solanales</taxon>
        <taxon>Solanaceae</taxon>
        <taxon>Solanoideae</taxon>
        <taxon>Hyoscyameae</taxon>
        <taxon>Anisodus</taxon>
    </lineage>
</organism>
<proteinExistence type="predicted"/>
<dbReference type="EMBL" id="JAVYJV010000017">
    <property type="protein sequence ID" value="KAK4349227.1"/>
    <property type="molecule type" value="Genomic_DNA"/>
</dbReference>
<evidence type="ECO:0000313" key="1">
    <source>
        <dbReference type="EMBL" id="KAK4349227.1"/>
    </source>
</evidence>
<dbReference type="AlphaFoldDB" id="A0AAE1REA9"/>
<dbReference type="Proteomes" id="UP001291623">
    <property type="component" value="Unassembled WGS sequence"/>
</dbReference>
<comment type="caution">
    <text evidence="1">The sequence shown here is derived from an EMBL/GenBank/DDBJ whole genome shotgun (WGS) entry which is preliminary data.</text>
</comment>
<accession>A0AAE1REA9</accession>
<evidence type="ECO:0000313" key="2">
    <source>
        <dbReference type="Proteomes" id="UP001291623"/>
    </source>
</evidence>